<evidence type="ECO:0000256" key="1">
    <source>
        <dbReference type="SAM" id="MobiDB-lite"/>
    </source>
</evidence>
<dbReference type="Pfam" id="PF22942">
    <property type="entry name" value="DUF7025"/>
    <property type="match status" value="1"/>
</dbReference>
<evidence type="ECO:0000313" key="4">
    <source>
        <dbReference type="Proteomes" id="UP001302745"/>
    </source>
</evidence>
<accession>A0AAN6ZU17</accession>
<dbReference type="EMBL" id="MU857098">
    <property type="protein sequence ID" value="KAK4150084.1"/>
    <property type="molecule type" value="Genomic_DNA"/>
</dbReference>
<evidence type="ECO:0000313" key="3">
    <source>
        <dbReference type="EMBL" id="KAK4150084.1"/>
    </source>
</evidence>
<feature type="region of interest" description="Disordered" evidence="1">
    <location>
        <begin position="183"/>
        <end position="241"/>
    </location>
</feature>
<feature type="region of interest" description="Disordered" evidence="1">
    <location>
        <begin position="445"/>
        <end position="464"/>
    </location>
</feature>
<dbReference type="InterPro" id="IPR003959">
    <property type="entry name" value="ATPase_AAA_core"/>
</dbReference>
<reference evidence="3" key="2">
    <citation type="submission" date="2023-05" db="EMBL/GenBank/DDBJ databases">
        <authorList>
            <consortium name="Lawrence Berkeley National Laboratory"/>
            <person name="Steindorff A."/>
            <person name="Hensen N."/>
            <person name="Bonometti L."/>
            <person name="Westerberg I."/>
            <person name="Brannstrom I.O."/>
            <person name="Guillou S."/>
            <person name="Cros-Aarteil S."/>
            <person name="Calhoun S."/>
            <person name="Haridas S."/>
            <person name="Kuo A."/>
            <person name="Mondo S."/>
            <person name="Pangilinan J."/>
            <person name="Riley R."/>
            <person name="Labutti K."/>
            <person name="Andreopoulos B."/>
            <person name="Lipzen A."/>
            <person name="Chen C."/>
            <person name="Yanf M."/>
            <person name="Daum C."/>
            <person name="Ng V."/>
            <person name="Clum A."/>
            <person name="Ohm R."/>
            <person name="Martin F."/>
            <person name="Silar P."/>
            <person name="Natvig D."/>
            <person name="Lalanne C."/>
            <person name="Gautier V."/>
            <person name="Ament-Velasquez S.L."/>
            <person name="Kruys A."/>
            <person name="Hutchinson M.I."/>
            <person name="Powell A.J."/>
            <person name="Barry K."/>
            <person name="Miller A.N."/>
            <person name="Grigoriev I.V."/>
            <person name="Debuchy R."/>
            <person name="Gladieux P."/>
            <person name="Thoren M.H."/>
            <person name="Johannesson H."/>
        </authorList>
    </citation>
    <scope>NUCLEOTIDE SEQUENCE</scope>
    <source>
        <strain evidence="3">CBS 538.74</strain>
    </source>
</reference>
<dbReference type="Proteomes" id="UP001302745">
    <property type="component" value="Unassembled WGS sequence"/>
</dbReference>
<proteinExistence type="predicted"/>
<feature type="region of interest" description="Disordered" evidence="1">
    <location>
        <begin position="949"/>
        <end position="1155"/>
    </location>
</feature>
<dbReference type="AlphaFoldDB" id="A0AAN6ZU17"/>
<evidence type="ECO:0000259" key="2">
    <source>
        <dbReference type="SMART" id="SM00382"/>
    </source>
</evidence>
<protein>
    <recommendedName>
        <fullName evidence="2">AAA+ ATPase domain-containing protein</fullName>
    </recommendedName>
</protein>
<dbReference type="SUPFAM" id="SSF52540">
    <property type="entry name" value="P-loop containing nucleoside triphosphate hydrolases"/>
    <property type="match status" value="1"/>
</dbReference>
<feature type="compositionally biased region" description="Low complexity" evidence="1">
    <location>
        <begin position="1058"/>
        <end position="1068"/>
    </location>
</feature>
<comment type="caution">
    <text evidence="3">The sequence shown here is derived from an EMBL/GenBank/DDBJ whole genome shotgun (WGS) entry which is preliminary data.</text>
</comment>
<feature type="region of interest" description="Disordered" evidence="1">
    <location>
        <begin position="868"/>
        <end position="901"/>
    </location>
</feature>
<dbReference type="PANTHER" id="PTHR46411:SF3">
    <property type="entry name" value="AAA+ ATPASE DOMAIN-CONTAINING PROTEIN"/>
    <property type="match status" value="1"/>
</dbReference>
<name>A0AAN6ZU17_9PEZI</name>
<feature type="compositionally biased region" description="Gly residues" evidence="1">
    <location>
        <begin position="1136"/>
        <end position="1149"/>
    </location>
</feature>
<feature type="compositionally biased region" description="Low complexity" evidence="1">
    <location>
        <begin position="956"/>
        <end position="977"/>
    </location>
</feature>
<gene>
    <name evidence="3" type="ORF">C8A00DRAFT_37317</name>
</gene>
<organism evidence="3 4">
    <name type="scientific">Chaetomidium leptoderma</name>
    <dbReference type="NCBI Taxonomy" id="669021"/>
    <lineage>
        <taxon>Eukaryota</taxon>
        <taxon>Fungi</taxon>
        <taxon>Dikarya</taxon>
        <taxon>Ascomycota</taxon>
        <taxon>Pezizomycotina</taxon>
        <taxon>Sordariomycetes</taxon>
        <taxon>Sordariomycetidae</taxon>
        <taxon>Sordariales</taxon>
        <taxon>Chaetomiaceae</taxon>
        <taxon>Chaetomidium</taxon>
    </lineage>
</organism>
<dbReference type="InterPro" id="IPR003593">
    <property type="entry name" value="AAA+_ATPase"/>
</dbReference>
<dbReference type="PANTHER" id="PTHR46411">
    <property type="entry name" value="FAMILY ATPASE, PUTATIVE-RELATED"/>
    <property type="match status" value="1"/>
</dbReference>
<feature type="compositionally biased region" description="Gly residues" evidence="1">
    <location>
        <begin position="1076"/>
        <end position="1087"/>
    </location>
</feature>
<dbReference type="InterPro" id="IPR056599">
    <property type="entry name" value="AAA_lid_fung"/>
</dbReference>
<feature type="region of interest" description="Disordered" evidence="1">
    <location>
        <begin position="1"/>
        <end position="25"/>
    </location>
</feature>
<feature type="compositionally biased region" description="Acidic residues" evidence="1">
    <location>
        <begin position="869"/>
        <end position="888"/>
    </location>
</feature>
<dbReference type="CDD" id="cd19481">
    <property type="entry name" value="RecA-like_protease"/>
    <property type="match status" value="1"/>
</dbReference>
<feature type="compositionally biased region" description="Acidic residues" evidence="1">
    <location>
        <begin position="1091"/>
        <end position="1135"/>
    </location>
</feature>
<dbReference type="Pfam" id="PF23232">
    <property type="entry name" value="AAA_lid_13"/>
    <property type="match status" value="1"/>
</dbReference>
<dbReference type="Pfam" id="PF00004">
    <property type="entry name" value="AAA"/>
    <property type="match status" value="1"/>
</dbReference>
<dbReference type="Gene3D" id="3.40.50.300">
    <property type="entry name" value="P-loop containing nucleotide triphosphate hydrolases"/>
    <property type="match status" value="1"/>
</dbReference>
<dbReference type="GO" id="GO:0016887">
    <property type="term" value="F:ATP hydrolysis activity"/>
    <property type="evidence" value="ECO:0007669"/>
    <property type="project" value="InterPro"/>
</dbReference>
<dbReference type="SMART" id="SM00382">
    <property type="entry name" value="AAA"/>
    <property type="match status" value="1"/>
</dbReference>
<sequence>MDSDPPSPESVSPPESPRLGAAADVLWTTPREKLPEPETWVSKRRNKPLLVHVEWLDFQHFKNRYSPDDGFAIIEVLRGHANIALEVKLEEKMRSKSRRGWEAVSPNEWATVDADESWLQRVRIQSPHLITLLSRLAGYRDNWITDTPRVFFPPFRAFYYLLPKMRECCRILEARWAGVDTAAAQDDADSQTNLTKPGAARQGEAQDDENEHDSAVSSSTSSGPGDDVLAENTGPMDPAHAVSGDLMDLPIGAVALSHVQKYIEFVEEHIAPRWNDAAGITKRKVRFNDLWMSFKPGELLYIPSELESSENATTTTGKSRVKKNVSQTAWKLYSMVLSSVKDDTPNDIYVEKKGSTREQKRCLDLHCYYIDYDGTSYVPVRNMFCISDYEGEKDITSLGFYPLRFAKDAHKITTELTQDGAWFCKAIQLKHLRYDGWTLPYGPAADNSSSHSRDSPPPLPPAPVEHVDGDIMIDFVEGFKSEPVVGPDPSLWPLGNREFSDSDWPVGDDNMYLRHWEQPVRGRCKHLGDIKEKTQRGEWYCEKMGNEQLEPSAVLQAHKAGNIIKKLDKDDLVLLPRRVVGYSFRERKFVMLDIRFLQPLPTLQDAFRDLKIDHEHKRMIKSLVKTHLKKQARQKQQPAVRSSSGQDLIRGKGAGLFILLHGVPGVGKTATAEAVAQASKKPLFPITCGDLGVSPQDVDSALSGIFRLAHHWDCVLLLDEADVFLSRRELGDLERNALVSVFLRVLEYYSGILFLTTNRVGTLDEAFKSRIHLSLYYPPLTLERTLAIFEVNLRKLREIDAENIRLAADAGVFNRRRLFIDEGSIFDYAEWHFKNYDPEDQWNGRQIRNAFQIAYSLAHFDMEKTSIDQWEDEDDEDDEGDGDGDDTDTNPNNSEPKKELRLDYRQFQMVAHAIKKFEDYLYLTTGATDKDKAATKHTRADDFDHDQWEHKHVYRRSQPPRTSRTSHPRPSYVPPDRSGGGGPSQPPPPCRSPQYKPPQQAQRRDSNNNNPAPPRQRKRPPPPKHGLLTVPGSSSGPATPRRPISPQSRTSPARPRYTSTSSSQQPSPRGMVTDTRGGGSHSKGGGLYPPAEEEEGAIDEEEEEVGEYGEYGDEGYGYEEGEEGGYEDEDGEEGDGGCFDGIGSGGGGRYTKARW</sequence>
<feature type="domain" description="AAA+ ATPase" evidence="2">
    <location>
        <begin position="654"/>
        <end position="781"/>
    </location>
</feature>
<dbReference type="InterPro" id="IPR027417">
    <property type="entry name" value="P-loop_NTPase"/>
</dbReference>
<reference evidence="3" key="1">
    <citation type="journal article" date="2023" name="Mol. Phylogenet. Evol.">
        <title>Genome-scale phylogeny and comparative genomics of the fungal order Sordariales.</title>
        <authorList>
            <person name="Hensen N."/>
            <person name="Bonometti L."/>
            <person name="Westerberg I."/>
            <person name="Brannstrom I.O."/>
            <person name="Guillou S."/>
            <person name="Cros-Aarteil S."/>
            <person name="Calhoun S."/>
            <person name="Haridas S."/>
            <person name="Kuo A."/>
            <person name="Mondo S."/>
            <person name="Pangilinan J."/>
            <person name="Riley R."/>
            <person name="LaButti K."/>
            <person name="Andreopoulos B."/>
            <person name="Lipzen A."/>
            <person name="Chen C."/>
            <person name="Yan M."/>
            <person name="Daum C."/>
            <person name="Ng V."/>
            <person name="Clum A."/>
            <person name="Steindorff A."/>
            <person name="Ohm R.A."/>
            <person name="Martin F."/>
            <person name="Silar P."/>
            <person name="Natvig D.O."/>
            <person name="Lalanne C."/>
            <person name="Gautier V."/>
            <person name="Ament-Velasquez S.L."/>
            <person name="Kruys A."/>
            <person name="Hutchinson M.I."/>
            <person name="Powell A.J."/>
            <person name="Barry K."/>
            <person name="Miller A.N."/>
            <person name="Grigoriev I.V."/>
            <person name="Debuchy R."/>
            <person name="Gladieux P."/>
            <person name="Hiltunen Thoren M."/>
            <person name="Johannesson H."/>
        </authorList>
    </citation>
    <scope>NUCLEOTIDE SEQUENCE</scope>
    <source>
        <strain evidence="3">CBS 538.74</strain>
    </source>
</reference>
<dbReference type="InterPro" id="IPR054289">
    <property type="entry name" value="DUF7025"/>
</dbReference>
<keyword evidence="4" id="KW-1185">Reference proteome</keyword>
<dbReference type="GO" id="GO:0005524">
    <property type="term" value="F:ATP binding"/>
    <property type="evidence" value="ECO:0007669"/>
    <property type="project" value="InterPro"/>
</dbReference>